<dbReference type="Proteomes" id="UP000292346">
    <property type="component" value="Unassembled WGS sequence"/>
</dbReference>
<evidence type="ECO:0000256" key="3">
    <source>
        <dbReference type="ARBA" id="ARBA00022989"/>
    </source>
</evidence>
<gene>
    <name evidence="6" type="ORF">E0H45_19255</name>
</gene>
<name>A0A4R0HC34_9ACTN</name>
<keyword evidence="2 5" id="KW-0812">Transmembrane</keyword>
<dbReference type="Pfam" id="PF13564">
    <property type="entry name" value="DoxX_2"/>
    <property type="match status" value="1"/>
</dbReference>
<feature type="transmembrane region" description="Helical" evidence="5">
    <location>
        <begin position="55"/>
        <end position="73"/>
    </location>
</feature>
<dbReference type="AlphaFoldDB" id="A0A4R0HC34"/>
<feature type="transmembrane region" description="Helical" evidence="5">
    <location>
        <begin position="104"/>
        <end position="120"/>
    </location>
</feature>
<organism evidence="6 7">
    <name type="scientific">Kribbella soli</name>
    <dbReference type="NCBI Taxonomy" id="1124743"/>
    <lineage>
        <taxon>Bacteria</taxon>
        <taxon>Bacillati</taxon>
        <taxon>Actinomycetota</taxon>
        <taxon>Actinomycetes</taxon>
        <taxon>Propionibacteriales</taxon>
        <taxon>Kribbellaceae</taxon>
        <taxon>Kribbella</taxon>
    </lineage>
</organism>
<keyword evidence="4 5" id="KW-0472">Membrane</keyword>
<dbReference type="EMBL" id="SJJZ01000002">
    <property type="protein sequence ID" value="TCC08061.1"/>
    <property type="molecule type" value="Genomic_DNA"/>
</dbReference>
<protein>
    <submittedName>
        <fullName evidence="6">DoxX family protein</fullName>
    </submittedName>
</protein>
<evidence type="ECO:0000313" key="7">
    <source>
        <dbReference type="Proteomes" id="UP000292346"/>
    </source>
</evidence>
<evidence type="ECO:0000256" key="2">
    <source>
        <dbReference type="ARBA" id="ARBA00022692"/>
    </source>
</evidence>
<comment type="caution">
    <text evidence="6">The sequence shown here is derived from an EMBL/GenBank/DDBJ whole genome shotgun (WGS) entry which is preliminary data.</text>
</comment>
<evidence type="ECO:0000256" key="1">
    <source>
        <dbReference type="ARBA" id="ARBA00004141"/>
    </source>
</evidence>
<reference evidence="6 7" key="1">
    <citation type="submission" date="2019-02" db="EMBL/GenBank/DDBJ databases">
        <title>Kribbella capetownensis sp. nov. and Kribbella speibonae sp. nov., isolated from soil.</title>
        <authorList>
            <person name="Curtis S.M."/>
            <person name="Norton I."/>
            <person name="Everest G.J."/>
            <person name="Meyers P.R."/>
        </authorList>
    </citation>
    <scope>NUCLEOTIDE SEQUENCE [LARGE SCALE GENOMIC DNA]</scope>
    <source>
        <strain evidence="6 7">KCTC 29219</strain>
    </source>
</reference>
<keyword evidence="3 5" id="KW-1133">Transmembrane helix</keyword>
<comment type="subcellular location">
    <subcellularLocation>
        <location evidence="1">Membrane</location>
        <topology evidence="1">Multi-pass membrane protein</topology>
    </subcellularLocation>
</comment>
<dbReference type="GO" id="GO:0016020">
    <property type="term" value="C:membrane"/>
    <property type="evidence" value="ECO:0007669"/>
    <property type="project" value="UniProtKB-SubCell"/>
</dbReference>
<keyword evidence="7" id="KW-1185">Reference proteome</keyword>
<evidence type="ECO:0000256" key="5">
    <source>
        <dbReference type="SAM" id="Phobius"/>
    </source>
</evidence>
<evidence type="ECO:0000256" key="4">
    <source>
        <dbReference type="ARBA" id="ARBA00023136"/>
    </source>
</evidence>
<evidence type="ECO:0000313" key="6">
    <source>
        <dbReference type="EMBL" id="TCC08061.1"/>
    </source>
</evidence>
<feature type="transmembrane region" description="Helical" evidence="5">
    <location>
        <begin position="80"/>
        <end position="98"/>
    </location>
</feature>
<feature type="transmembrane region" description="Helical" evidence="5">
    <location>
        <begin position="16"/>
        <end position="35"/>
    </location>
</feature>
<sequence length="124" mass="13121">MSTTVTTRRTVRPRTVALWVVQAVLAVLFVMAAVPKLTGDPLMVDMFAEIGAGQWLRYVVGTLELAGAIGLLIPRLCRLAALGLVGLMVGASATNVFLFGASPAIPLGYLAVAAAVVWFRRPAR</sequence>
<dbReference type="OrthoDB" id="3576439at2"/>
<proteinExistence type="predicted"/>
<dbReference type="InterPro" id="IPR032808">
    <property type="entry name" value="DoxX"/>
</dbReference>
<dbReference type="RefSeq" id="WP_131339124.1">
    <property type="nucleotide sequence ID" value="NZ_SJJZ01000002.1"/>
</dbReference>
<accession>A0A4R0HC34</accession>